<keyword evidence="6 13" id="KW-1133">Transmembrane helix</keyword>
<keyword evidence="17" id="KW-1185">Reference proteome</keyword>
<dbReference type="InterPro" id="IPR002146">
    <property type="entry name" value="ATP_synth_b/b'su_bac/chlpt"/>
</dbReference>
<keyword evidence="9 13" id="KW-0066">ATP synthesis</keyword>
<evidence type="ECO:0000256" key="3">
    <source>
        <dbReference type="ARBA" id="ARBA00022547"/>
    </source>
</evidence>
<sequence length="187" mass="19757">MATETNAVEEGAAHAADAAGNGGEAVGMPQLDFSTFPNQIFWLIVTLVVIYYVLSRIALPRIGAVLAERRGTITNDLAMAEELKLRAQQAEEAYNKALADARAEAHKIIAEAKAEIQEDLNAAIAKADAEIAAKAAESEGRIEEIRESALENVTEVARATAREIVEALGQSTDAASVESAVAARLKG</sequence>
<dbReference type="Pfam" id="PF00430">
    <property type="entry name" value="ATP-synt_B"/>
    <property type="match status" value="1"/>
</dbReference>
<evidence type="ECO:0000256" key="8">
    <source>
        <dbReference type="ARBA" id="ARBA00023136"/>
    </source>
</evidence>
<keyword evidence="2 13" id="KW-0813">Transport</keyword>
<evidence type="ECO:0000256" key="14">
    <source>
        <dbReference type="RuleBase" id="RU003848"/>
    </source>
</evidence>
<evidence type="ECO:0000256" key="13">
    <source>
        <dbReference type="HAMAP-Rule" id="MF_01398"/>
    </source>
</evidence>
<keyword evidence="7 13" id="KW-0406">Ion transport</keyword>
<proteinExistence type="inferred from homology"/>
<dbReference type="HAMAP" id="MF_01398">
    <property type="entry name" value="ATP_synth_b_bprime"/>
    <property type="match status" value="1"/>
</dbReference>
<evidence type="ECO:0000313" key="16">
    <source>
        <dbReference type="EMBL" id="MEX5727452.1"/>
    </source>
</evidence>
<keyword evidence="8 13" id="KW-0472">Membrane</keyword>
<reference evidence="16 17" key="1">
    <citation type="submission" date="2024-06" db="EMBL/GenBank/DDBJ databases">
        <title>Genome of Rhodovulum iodosum, a marine photoferrotroph.</title>
        <authorList>
            <person name="Bianchini G."/>
            <person name="Nikeleit V."/>
            <person name="Kappler A."/>
            <person name="Bryce C."/>
            <person name="Sanchez-Baracaldo P."/>
        </authorList>
    </citation>
    <scope>NUCLEOTIDE SEQUENCE [LARGE SCALE GENOMIC DNA]</scope>
    <source>
        <strain evidence="16 17">UT/N1</strain>
    </source>
</reference>
<dbReference type="PANTHER" id="PTHR33445:SF1">
    <property type="entry name" value="ATP SYNTHASE SUBUNIT B"/>
    <property type="match status" value="1"/>
</dbReference>
<comment type="function">
    <text evidence="10 13">F(1)F(0) ATP synthase produces ATP from ADP in the presence of a proton or sodium gradient. F-type ATPases consist of two structural domains, F(1) containing the extramembraneous catalytic core and F(0) containing the membrane proton channel, linked together by a central stalk and a peripheral stalk. During catalysis, ATP synthesis in the catalytic domain of F(1) is coupled via a rotary mechanism of the central stalk subunits to proton translocation.</text>
</comment>
<feature type="transmembrane region" description="Helical" evidence="13">
    <location>
        <begin position="40"/>
        <end position="59"/>
    </location>
</feature>
<keyword evidence="4 13" id="KW-0812">Transmembrane</keyword>
<evidence type="ECO:0000256" key="7">
    <source>
        <dbReference type="ARBA" id="ARBA00023065"/>
    </source>
</evidence>
<evidence type="ECO:0000256" key="11">
    <source>
        <dbReference type="ARBA" id="ARBA00025614"/>
    </source>
</evidence>
<dbReference type="InterPro" id="IPR050059">
    <property type="entry name" value="ATP_synthase_B_chain"/>
</dbReference>
<evidence type="ECO:0000256" key="1">
    <source>
        <dbReference type="ARBA" id="ARBA00005513"/>
    </source>
</evidence>
<keyword evidence="5 13" id="KW-0375">Hydrogen ion transport</keyword>
<keyword evidence="3 13" id="KW-0138">CF(0)</keyword>
<evidence type="ECO:0000256" key="6">
    <source>
        <dbReference type="ARBA" id="ARBA00022989"/>
    </source>
</evidence>
<evidence type="ECO:0000256" key="4">
    <source>
        <dbReference type="ARBA" id="ARBA00022692"/>
    </source>
</evidence>
<organism evidence="16 17">
    <name type="scientific">Rhodovulum iodosum</name>
    <dbReference type="NCBI Taxonomy" id="68291"/>
    <lineage>
        <taxon>Bacteria</taxon>
        <taxon>Pseudomonadati</taxon>
        <taxon>Pseudomonadota</taxon>
        <taxon>Alphaproteobacteria</taxon>
        <taxon>Rhodobacterales</taxon>
        <taxon>Paracoccaceae</taxon>
        <taxon>Rhodovulum</taxon>
    </lineage>
</organism>
<comment type="caution">
    <text evidence="16">The sequence shown here is derived from an EMBL/GenBank/DDBJ whole genome shotgun (WGS) entry which is preliminary data.</text>
</comment>
<comment type="subcellular location">
    <subcellularLocation>
        <location evidence="13">Cell membrane</location>
        <topology evidence="13">Single-pass membrane protein</topology>
    </subcellularLocation>
    <subcellularLocation>
        <location evidence="12">Endomembrane system</location>
        <topology evidence="12">Single-pass membrane protein</topology>
    </subcellularLocation>
</comment>
<dbReference type="EMBL" id="JBEHHI010000001">
    <property type="protein sequence ID" value="MEX5727452.1"/>
    <property type="molecule type" value="Genomic_DNA"/>
</dbReference>
<comment type="subunit">
    <text evidence="13">F-type ATPases have 2 components, F(1) - the catalytic core - and F(0) - the membrane proton channel. F(1) has five subunits: alpha(3), beta(3), gamma(1), delta(1), epsilon(1). F(0) has three main subunits: a(1), b(2) and c(10-14). The alpha and beta chains form an alternating ring which encloses part of the gamma chain. F(1) is attached to F(0) by a central stalk formed by the gamma and epsilon chains, while a peripheral stalk is formed by the delta and b chains.</text>
</comment>
<comment type="function">
    <text evidence="11">Component of the F(0) channel, it forms part of the peripheral stalk, linking F(1) to F(0). The b'-subunit is a diverged and duplicated form of b found in plants and photosynthetic bacteria.</text>
</comment>
<evidence type="ECO:0000256" key="5">
    <source>
        <dbReference type="ARBA" id="ARBA00022781"/>
    </source>
</evidence>
<dbReference type="CDD" id="cd06503">
    <property type="entry name" value="ATP-synt_Fo_b"/>
    <property type="match status" value="1"/>
</dbReference>
<dbReference type="Proteomes" id="UP001560019">
    <property type="component" value="Unassembled WGS sequence"/>
</dbReference>
<evidence type="ECO:0000313" key="17">
    <source>
        <dbReference type="Proteomes" id="UP001560019"/>
    </source>
</evidence>
<evidence type="ECO:0000256" key="15">
    <source>
        <dbReference type="SAM" id="Coils"/>
    </source>
</evidence>
<dbReference type="NCBIfam" id="NF009988">
    <property type="entry name" value="PRK13454.1"/>
    <property type="match status" value="1"/>
</dbReference>
<dbReference type="Gene3D" id="6.10.250.1580">
    <property type="match status" value="1"/>
</dbReference>
<dbReference type="PANTHER" id="PTHR33445">
    <property type="entry name" value="ATP SYNTHASE SUBUNIT B', CHLOROPLASTIC"/>
    <property type="match status" value="1"/>
</dbReference>
<name>A0ABV3XSN7_9RHOB</name>
<gene>
    <name evidence="13" type="primary">atpF</name>
    <name evidence="16" type="ORF">Ga0609869_000805</name>
</gene>
<evidence type="ECO:0000256" key="2">
    <source>
        <dbReference type="ARBA" id="ARBA00022448"/>
    </source>
</evidence>
<feature type="coiled-coil region" evidence="15">
    <location>
        <begin position="73"/>
        <end position="104"/>
    </location>
</feature>
<evidence type="ECO:0000256" key="10">
    <source>
        <dbReference type="ARBA" id="ARBA00025198"/>
    </source>
</evidence>
<protein>
    <recommendedName>
        <fullName evidence="13">ATP synthase subunit b</fullName>
    </recommendedName>
    <alternativeName>
        <fullName evidence="13">ATP synthase F(0) sector subunit b</fullName>
    </alternativeName>
    <alternativeName>
        <fullName evidence="13">ATPase subunit I</fullName>
    </alternativeName>
    <alternativeName>
        <fullName evidence="13">F-type ATPase subunit b</fullName>
        <shortName evidence="13">F-ATPase subunit b</shortName>
    </alternativeName>
</protein>
<evidence type="ECO:0000256" key="9">
    <source>
        <dbReference type="ARBA" id="ARBA00023310"/>
    </source>
</evidence>
<keyword evidence="13" id="KW-1003">Cell membrane</keyword>
<accession>A0ABV3XSN7</accession>
<keyword evidence="15" id="KW-0175">Coiled coil</keyword>
<evidence type="ECO:0000256" key="12">
    <source>
        <dbReference type="ARBA" id="ARBA00037847"/>
    </source>
</evidence>
<comment type="similarity">
    <text evidence="1 13 14">Belongs to the ATPase B chain family.</text>
</comment>
<dbReference type="RefSeq" id="WP_125407448.1">
    <property type="nucleotide sequence ID" value="NZ_JBEHHI010000001.1"/>
</dbReference>